<evidence type="ECO:0000256" key="8">
    <source>
        <dbReference type="ARBA" id="ARBA00022989"/>
    </source>
</evidence>
<proteinExistence type="inferred from homology"/>
<evidence type="ECO:0000256" key="4">
    <source>
        <dbReference type="ARBA" id="ARBA00022427"/>
    </source>
</evidence>
<keyword evidence="7" id="KW-0965">Cell junction</keyword>
<keyword evidence="4" id="KW-0796">Tight junction</keyword>
<keyword evidence="5" id="KW-1003">Cell membrane</keyword>
<feature type="signal peptide" evidence="12">
    <location>
        <begin position="1"/>
        <end position="20"/>
    </location>
</feature>
<keyword evidence="9 11" id="KW-0472">Membrane</keyword>
<organism evidence="13 14">
    <name type="scientific">Xenopus laevis</name>
    <name type="common">African clawed frog</name>
    <dbReference type="NCBI Taxonomy" id="8355"/>
    <lineage>
        <taxon>Eukaryota</taxon>
        <taxon>Metazoa</taxon>
        <taxon>Chordata</taxon>
        <taxon>Craniata</taxon>
        <taxon>Vertebrata</taxon>
        <taxon>Euteleostomi</taxon>
        <taxon>Amphibia</taxon>
        <taxon>Batrachia</taxon>
        <taxon>Anura</taxon>
        <taxon>Pipoidea</taxon>
        <taxon>Pipidae</taxon>
        <taxon>Xenopodinae</taxon>
        <taxon>Xenopus</taxon>
        <taxon>Xenopus</taxon>
    </lineage>
</organism>
<evidence type="ECO:0000256" key="7">
    <source>
        <dbReference type="ARBA" id="ARBA00022949"/>
    </source>
</evidence>
<feature type="transmembrane region" description="Helical" evidence="11">
    <location>
        <begin position="283"/>
        <end position="309"/>
    </location>
</feature>
<feature type="chain" id="PRO_5037239378" description="Claudin" evidence="12">
    <location>
        <begin position="21"/>
        <end position="367"/>
    </location>
</feature>
<evidence type="ECO:0000256" key="2">
    <source>
        <dbReference type="ARBA" id="ARBA00004651"/>
    </source>
</evidence>
<evidence type="ECO:0000256" key="5">
    <source>
        <dbReference type="ARBA" id="ARBA00022475"/>
    </source>
</evidence>
<accession>A0A974HKH7</accession>
<evidence type="ECO:0000256" key="1">
    <source>
        <dbReference type="ARBA" id="ARBA00004435"/>
    </source>
</evidence>
<keyword evidence="6 11" id="KW-0812">Transmembrane</keyword>
<sequence length="367" mass="39737">MAVTMCQSLGFFVSLVGVAGIIAATGMNQWSTQDLYNNPVTAVFNYQGLWQTCVKQTSGFTECRSYFTILGLPARKERGGDSCPCDWYSCKSKEGRKLCLDTTQLATMSVTMCQTMGFLVSALGFAGIIAATALDPWSTQDLYDNPVTAVFQYQGLWKSCVQQSSGFTECRPYYTILGLPAMFQAVRALMIVGIVLGAIGLLVAIFSLKCIRIGNMEDSAKANITLTSGIMFILAGLCSIIGVSVFANMLITNFWMTTANMYTGGAISGMGGMGGLQTLQTRYTFGAALFVGWVAGGLTLIGGVMMCIACRGLMPEESNFKAVSYHVSTKTPGYKTSAYEDKSKKSIYNESRRSEDGKSYPSKYDYV</sequence>
<evidence type="ECO:0000256" key="3">
    <source>
        <dbReference type="ARBA" id="ARBA00008295"/>
    </source>
</evidence>
<feature type="transmembrane region" description="Helical" evidence="11">
    <location>
        <begin position="116"/>
        <end position="134"/>
    </location>
</feature>
<dbReference type="PRINTS" id="PR01448">
    <property type="entry name" value="CLAUDIN18"/>
</dbReference>
<dbReference type="Gene3D" id="1.20.140.150">
    <property type="match status" value="2"/>
</dbReference>
<dbReference type="AlphaFoldDB" id="A0A974HKH7"/>
<evidence type="ECO:0000256" key="10">
    <source>
        <dbReference type="SAM" id="MobiDB-lite"/>
    </source>
</evidence>
<dbReference type="GO" id="GO:0005923">
    <property type="term" value="C:bicellular tight junction"/>
    <property type="evidence" value="ECO:0007669"/>
    <property type="project" value="UniProtKB-SubCell"/>
</dbReference>
<evidence type="ECO:0000256" key="9">
    <source>
        <dbReference type="ARBA" id="ARBA00023136"/>
    </source>
</evidence>
<evidence type="ECO:0000256" key="6">
    <source>
        <dbReference type="ARBA" id="ARBA00022692"/>
    </source>
</evidence>
<dbReference type="PROSITE" id="PS01346">
    <property type="entry name" value="CLAUDIN"/>
    <property type="match status" value="2"/>
</dbReference>
<keyword evidence="12" id="KW-0732">Signal</keyword>
<dbReference type="InterPro" id="IPR006187">
    <property type="entry name" value="Claudin"/>
</dbReference>
<dbReference type="InterPro" id="IPR004031">
    <property type="entry name" value="PMP22/EMP/MP20/Claudin"/>
</dbReference>
<feature type="transmembrane region" description="Helical" evidence="11">
    <location>
        <begin position="229"/>
        <end position="251"/>
    </location>
</feature>
<gene>
    <name evidence="13" type="ORF">XELAEV_18027968mg</name>
</gene>
<comment type="subcellular location">
    <subcellularLocation>
        <location evidence="1">Cell junction</location>
        <location evidence="1">Tight junction</location>
    </subcellularLocation>
    <subcellularLocation>
        <location evidence="2">Cell membrane</location>
        <topology evidence="2">Multi-pass membrane protein</topology>
    </subcellularLocation>
</comment>
<evidence type="ECO:0000313" key="13">
    <source>
        <dbReference type="EMBL" id="OCT81155.1"/>
    </source>
</evidence>
<evidence type="ECO:0000256" key="12">
    <source>
        <dbReference type="SAM" id="SignalP"/>
    </source>
</evidence>
<comment type="similarity">
    <text evidence="3">Belongs to the claudin family.</text>
</comment>
<dbReference type="GO" id="GO:0005886">
    <property type="term" value="C:plasma membrane"/>
    <property type="evidence" value="ECO:0007669"/>
    <property type="project" value="UniProtKB-SubCell"/>
</dbReference>
<reference evidence="14" key="1">
    <citation type="journal article" date="2016" name="Nature">
        <title>Genome evolution in the allotetraploid frog Xenopus laevis.</title>
        <authorList>
            <person name="Session A.M."/>
            <person name="Uno Y."/>
            <person name="Kwon T."/>
            <person name="Chapman J.A."/>
            <person name="Toyoda A."/>
            <person name="Takahashi S."/>
            <person name="Fukui A."/>
            <person name="Hikosaka A."/>
            <person name="Suzuki A."/>
            <person name="Kondo M."/>
            <person name="van Heeringen S.J."/>
            <person name="Quigley I."/>
            <person name="Heinz S."/>
            <person name="Ogino H."/>
            <person name="Ochi H."/>
            <person name="Hellsten U."/>
            <person name="Lyons J.B."/>
            <person name="Simakov O."/>
            <person name="Putnam N."/>
            <person name="Stites J."/>
            <person name="Kuroki Y."/>
            <person name="Tanaka T."/>
            <person name="Michiue T."/>
            <person name="Watanabe M."/>
            <person name="Bogdanovic O."/>
            <person name="Lister R."/>
            <person name="Georgiou G."/>
            <person name="Paranjpe S.S."/>
            <person name="van Kruijsbergen I."/>
            <person name="Shu S."/>
            <person name="Carlson J."/>
            <person name="Kinoshita T."/>
            <person name="Ohta Y."/>
            <person name="Mawaribuchi S."/>
            <person name="Jenkins J."/>
            <person name="Grimwood J."/>
            <person name="Schmutz J."/>
            <person name="Mitros T."/>
            <person name="Mozaffari S.V."/>
            <person name="Suzuki Y."/>
            <person name="Haramoto Y."/>
            <person name="Yamamoto T.S."/>
            <person name="Takagi C."/>
            <person name="Heald R."/>
            <person name="Miller K."/>
            <person name="Haudenschild C."/>
            <person name="Kitzman J."/>
            <person name="Nakayama T."/>
            <person name="Izutsu Y."/>
            <person name="Robert J."/>
            <person name="Fortriede J."/>
            <person name="Burns K."/>
            <person name="Lotay V."/>
            <person name="Karimi K."/>
            <person name="Yasuoka Y."/>
            <person name="Dichmann D.S."/>
            <person name="Flajnik M.F."/>
            <person name="Houston D.W."/>
            <person name="Shendure J."/>
            <person name="DuPasquier L."/>
            <person name="Vize P.D."/>
            <person name="Zorn A.M."/>
            <person name="Ito M."/>
            <person name="Marcotte E.M."/>
            <person name="Wallingford J.B."/>
            <person name="Ito Y."/>
            <person name="Asashima M."/>
            <person name="Ueno N."/>
            <person name="Matsuda Y."/>
            <person name="Veenstra G.J."/>
            <person name="Fujiyama A."/>
            <person name="Harland R.M."/>
            <person name="Taira M."/>
            <person name="Rokhsar D.S."/>
        </authorList>
    </citation>
    <scope>NUCLEOTIDE SEQUENCE [LARGE SCALE GENOMIC DNA]</scope>
    <source>
        <strain evidence="14">J</strain>
    </source>
</reference>
<dbReference type="Proteomes" id="UP000694892">
    <property type="component" value="Chromosome 5L"/>
</dbReference>
<dbReference type="PANTHER" id="PTHR12002">
    <property type="entry name" value="CLAUDIN"/>
    <property type="match status" value="1"/>
</dbReference>
<dbReference type="InterPro" id="IPR003928">
    <property type="entry name" value="Claudin18"/>
</dbReference>
<dbReference type="Pfam" id="PF00822">
    <property type="entry name" value="PMP22_Claudin"/>
    <property type="match status" value="1"/>
</dbReference>
<name>A0A974HKH7_XENLA</name>
<feature type="transmembrane region" description="Helical" evidence="11">
    <location>
        <begin position="188"/>
        <end position="208"/>
    </location>
</feature>
<protein>
    <recommendedName>
        <fullName evidence="15">Claudin</fullName>
    </recommendedName>
</protein>
<dbReference type="EMBL" id="CM004474">
    <property type="protein sequence ID" value="OCT81155.1"/>
    <property type="molecule type" value="Genomic_DNA"/>
</dbReference>
<evidence type="ECO:0000256" key="11">
    <source>
        <dbReference type="SAM" id="Phobius"/>
    </source>
</evidence>
<dbReference type="PRINTS" id="PR01077">
    <property type="entry name" value="CLAUDIN"/>
</dbReference>
<keyword evidence="8 11" id="KW-1133">Transmembrane helix</keyword>
<evidence type="ECO:0000313" key="14">
    <source>
        <dbReference type="Proteomes" id="UP000694892"/>
    </source>
</evidence>
<dbReference type="GO" id="GO:0005198">
    <property type="term" value="F:structural molecule activity"/>
    <property type="evidence" value="ECO:0007669"/>
    <property type="project" value="InterPro"/>
</dbReference>
<feature type="region of interest" description="Disordered" evidence="10">
    <location>
        <begin position="345"/>
        <end position="367"/>
    </location>
</feature>
<dbReference type="InterPro" id="IPR017974">
    <property type="entry name" value="Claudin_CS"/>
</dbReference>
<evidence type="ECO:0008006" key="15">
    <source>
        <dbReference type="Google" id="ProtNLM"/>
    </source>
</evidence>